<evidence type="ECO:0000313" key="2">
    <source>
        <dbReference type="EMBL" id="VDD83752.1"/>
    </source>
</evidence>
<keyword evidence="3" id="KW-1185">Reference proteome</keyword>
<reference evidence="2 3" key="1">
    <citation type="submission" date="2018-10" db="EMBL/GenBank/DDBJ databases">
        <authorList>
            <consortium name="Pathogen Informatics"/>
        </authorList>
    </citation>
    <scope>NUCLEOTIDE SEQUENCE [LARGE SCALE GENOMIC DNA]</scope>
</reference>
<dbReference type="Proteomes" id="UP000267029">
    <property type="component" value="Unassembled WGS sequence"/>
</dbReference>
<evidence type="ECO:0000256" key="1">
    <source>
        <dbReference type="SAM" id="MobiDB-lite"/>
    </source>
</evidence>
<proteinExistence type="predicted"/>
<protein>
    <submittedName>
        <fullName evidence="2">Uncharacterized protein</fullName>
    </submittedName>
</protein>
<feature type="region of interest" description="Disordered" evidence="1">
    <location>
        <begin position="70"/>
        <end position="94"/>
    </location>
</feature>
<organism evidence="2 3">
    <name type="scientific">Mesocestoides corti</name>
    <name type="common">Flatworm</name>
    <dbReference type="NCBI Taxonomy" id="53468"/>
    <lineage>
        <taxon>Eukaryota</taxon>
        <taxon>Metazoa</taxon>
        <taxon>Spiralia</taxon>
        <taxon>Lophotrochozoa</taxon>
        <taxon>Platyhelminthes</taxon>
        <taxon>Cestoda</taxon>
        <taxon>Eucestoda</taxon>
        <taxon>Cyclophyllidea</taxon>
        <taxon>Mesocestoididae</taxon>
        <taxon>Mesocestoides</taxon>
    </lineage>
</organism>
<dbReference type="AlphaFoldDB" id="A0A158QWB6"/>
<evidence type="ECO:0000313" key="3">
    <source>
        <dbReference type="Proteomes" id="UP000267029"/>
    </source>
</evidence>
<feature type="compositionally biased region" description="Basic residues" evidence="1">
    <location>
        <begin position="83"/>
        <end position="94"/>
    </location>
</feature>
<accession>A0A158QWB6</accession>
<name>A0A158QWB6_MESCO</name>
<gene>
    <name evidence="2" type="ORF">MCOS_LOCUS9755</name>
</gene>
<dbReference type="EMBL" id="UXSR01005828">
    <property type="protein sequence ID" value="VDD83752.1"/>
    <property type="molecule type" value="Genomic_DNA"/>
</dbReference>
<sequence length="221" mass="24742">MSFSASLVAGTADQWASFPLPLAHRRKSPDQLEPSVTTTRMNSLFEGYRSPPATGCVIGLNVEKERKLSAPRLPTPSAASSAYHHRQHHARPRRHTYATVGERVGGTNQHWRQPRFELADDANTKNAQFEHGHHTLRAVPNQTGTTGARASDPLRTESRVITFDGKRSALHEVPPQIFSHHYHHHQPKQPTKKTSHRVRGLCCSLLILTTLIAYFECRTVA</sequence>